<protein>
    <submittedName>
        <fullName evidence="3">DUF3068 domain-containing protein</fullName>
    </submittedName>
</protein>
<reference evidence="4" key="1">
    <citation type="journal article" date="2019" name="Int. J. Syst. Evol. Microbiol.">
        <title>The Global Catalogue of Microorganisms (GCM) 10K type strain sequencing project: providing services to taxonomists for standard genome sequencing and annotation.</title>
        <authorList>
            <consortium name="The Broad Institute Genomics Platform"/>
            <consortium name="The Broad Institute Genome Sequencing Center for Infectious Disease"/>
            <person name="Wu L."/>
            <person name="Ma J."/>
        </authorList>
    </citation>
    <scope>NUCLEOTIDE SEQUENCE [LARGE SCALE GENOMIC DNA]</scope>
    <source>
        <strain evidence="4">CECT 7649</strain>
    </source>
</reference>
<keyword evidence="2" id="KW-0812">Transmembrane</keyword>
<gene>
    <name evidence="3" type="ORF">ACFQSB_32130</name>
</gene>
<accession>A0ABW2PBE2</accession>
<sequence length="371" mass="40411">MTRAQLVRTTCYVVVAFMVTMAVLFRSYVYPNGLKLPLEQRRVYHLGAEAATYLDTATFRLRAGVPVTDTVSLYGDPVAGDDRTAVWVEFSSLETAFGQRIDYHERRTAFDRRTGMAVACCGEYIDDDTAVRQTGLAFRLPYGAEPRGYPIFDPVLKREVALRYEGEDTVEGLPVRRYGYTVGPAKVEDLPDQVPGKVLGLPASRPLNVARYVRITRTLWVEPESGLPVRVRERRTDTLRTPDQVDRVVSFQADLVTDAGDVQAQAAEAAGFRRWAVVIRDVMPVAFLVLALVPIVVALRTRRRPRGPDRARGPDDATPPGGATSAGRKDQAPAGGGTSAGREDAAPPGGGTSEAAQDQQQVPGHDLADAG</sequence>
<organism evidence="3 4">
    <name type="scientific">Sphaerisporangium rhizosphaerae</name>
    <dbReference type="NCBI Taxonomy" id="2269375"/>
    <lineage>
        <taxon>Bacteria</taxon>
        <taxon>Bacillati</taxon>
        <taxon>Actinomycetota</taxon>
        <taxon>Actinomycetes</taxon>
        <taxon>Streptosporangiales</taxon>
        <taxon>Streptosporangiaceae</taxon>
        <taxon>Sphaerisporangium</taxon>
    </lineage>
</organism>
<keyword evidence="2" id="KW-1133">Transmembrane helix</keyword>
<feature type="compositionally biased region" description="Basic and acidic residues" evidence="1">
    <location>
        <begin position="306"/>
        <end position="315"/>
    </location>
</feature>
<evidence type="ECO:0000256" key="2">
    <source>
        <dbReference type="SAM" id="Phobius"/>
    </source>
</evidence>
<evidence type="ECO:0000313" key="3">
    <source>
        <dbReference type="EMBL" id="MFC7386897.1"/>
    </source>
</evidence>
<dbReference type="Pfam" id="PF11271">
    <property type="entry name" value="PorA"/>
    <property type="match status" value="1"/>
</dbReference>
<feature type="region of interest" description="Disordered" evidence="1">
    <location>
        <begin position="303"/>
        <end position="371"/>
    </location>
</feature>
<evidence type="ECO:0000313" key="4">
    <source>
        <dbReference type="Proteomes" id="UP001596496"/>
    </source>
</evidence>
<keyword evidence="4" id="KW-1185">Reference proteome</keyword>
<name>A0ABW2PBE2_9ACTN</name>
<dbReference type="InterPro" id="IPR021424">
    <property type="entry name" value="PorA"/>
</dbReference>
<feature type="transmembrane region" description="Helical" evidence="2">
    <location>
        <begin position="12"/>
        <end position="30"/>
    </location>
</feature>
<keyword evidence="2" id="KW-0472">Membrane</keyword>
<dbReference type="EMBL" id="JBHTCG010000031">
    <property type="protein sequence ID" value="MFC7386897.1"/>
    <property type="molecule type" value="Genomic_DNA"/>
</dbReference>
<feature type="transmembrane region" description="Helical" evidence="2">
    <location>
        <begin position="282"/>
        <end position="300"/>
    </location>
</feature>
<dbReference type="Proteomes" id="UP001596496">
    <property type="component" value="Unassembled WGS sequence"/>
</dbReference>
<evidence type="ECO:0000256" key="1">
    <source>
        <dbReference type="SAM" id="MobiDB-lite"/>
    </source>
</evidence>
<dbReference type="RefSeq" id="WP_380830603.1">
    <property type="nucleotide sequence ID" value="NZ_JBHTCG010000031.1"/>
</dbReference>
<proteinExistence type="predicted"/>
<comment type="caution">
    <text evidence="3">The sequence shown here is derived from an EMBL/GenBank/DDBJ whole genome shotgun (WGS) entry which is preliminary data.</text>
</comment>